<name>A0A542Z863_RARFA</name>
<keyword evidence="3" id="KW-1185">Reference proteome</keyword>
<dbReference type="InterPro" id="IPR025475">
    <property type="entry name" value="DUF4326"/>
</dbReference>
<proteinExistence type="predicted"/>
<evidence type="ECO:0000259" key="1">
    <source>
        <dbReference type="Pfam" id="PF14216"/>
    </source>
</evidence>
<gene>
    <name evidence="2" type="ORF">FB461_2414</name>
</gene>
<protein>
    <submittedName>
        <fullName evidence="2">Uncharacterized protein DUF4326</fullName>
    </submittedName>
</protein>
<dbReference type="Proteomes" id="UP000315389">
    <property type="component" value="Unassembled WGS sequence"/>
</dbReference>
<evidence type="ECO:0000313" key="2">
    <source>
        <dbReference type="EMBL" id="TQL56527.1"/>
    </source>
</evidence>
<dbReference type="Pfam" id="PF14216">
    <property type="entry name" value="DUF4326"/>
    <property type="match status" value="1"/>
</dbReference>
<reference evidence="2 3" key="1">
    <citation type="submission" date="2019-06" db="EMBL/GenBank/DDBJ databases">
        <title>Sequencing the genomes of 1000 actinobacteria strains.</title>
        <authorList>
            <person name="Klenk H.-P."/>
        </authorList>
    </citation>
    <scope>NUCLEOTIDE SEQUENCE [LARGE SCALE GENOMIC DNA]</scope>
    <source>
        <strain evidence="2 3">DSM 4813</strain>
    </source>
</reference>
<sequence length="112" mass="12921">MPKRIQMTRKHPWRADNPDAVIVARPSKWGNPWRVWRDPKLGRWICKADHEASAERLLSKGDAVATAVRRFKAWAWRLDVAELAGKDLACWCPLDQPCHADVLLELANRETQ</sequence>
<comment type="caution">
    <text evidence="2">The sequence shown here is derived from an EMBL/GenBank/DDBJ whole genome shotgun (WGS) entry which is preliminary data.</text>
</comment>
<evidence type="ECO:0000313" key="3">
    <source>
        <dbReference type="Proteomes" id="UP000315389"/>
    </source>
</evidence>
<dbReference type="EMBL" id="VFOS01000007">
    <property type="protein sequence ID" value="TQL56527.1"/>
    <property type="molecule type" value="Genomic_DNA"/>
</dbReference>
<organism evidence="2 3">
    <name type="scientific">Rarobacter faecitabidus</name>
    <dbReference type="NCBI Taxonomy" id="13243"/>
    <lineage>
        <taxon>Bacteria</taxon>
        <taxon>Bacillati</taxon>
        <taxon>Actinomycetota</taxon>
        <taxon>Actinomycetes</taxon>
        <taxon>Micrococcales</taxon>
        <taxon>Rarobacteraceae</taxon>
        <taxon>Rarobacter</taxon>
    </lineage>
</organism>
<dbReference type="AlphaFoldDB" id="A0A542Z863"/>
<feature type="domain" description="DUF4326" evidence="1">
    <location>
        <begin position="16"/>
        <end position="105"/>
    </location>
</feature>
<accession>A0A542Z863</accession>
<dbReference type="OrthoDB" id="3483205at2"/>